<keyword evidence="6" id="KW-0067">ATP-binding</keyword>
<feature type="coiled-coil region" evidence="10">
    <location>
        <begin position="307"/>
        <end position="334"/>
    </location>
</feature>
<comment type="similarity">
    <text evidence="2 9">Belongs to the RecN family.</text>
</comment>
<keyword evidence="10" id="KW-0175">Coiled coil</keyword>
<feature type="region of interest" description="Disordered" evidence="11">
    <location>
        <begin position="1"/>
        <end position="31"/>
    </location>
</feature>
<dbReference type="GO" id="GO:0009432">
    <property type="term" value="P:SOS response"/>
    <property type="evidence" value="ECO:0007669"/>
    <property type="project" value="TreeGrafter"/>
</dbReference>
<evidence type="ECO:0000256" key="7">
    <source>
        <dbReference type="ARBA" id="ARBA00023204"/>
    </source>
</evidence>
<evidence type="ECO:0000256" key="3">
    <source>
        <dbReference type="ARBA" id="ARBA00021315"/>
    </source>
</evidence>
<comment type="function">
    <text evidence="1 9">May be involved in recombinational repair of damaged DNA.</text>
</comment>
<keyword evidence="14" id="KW-1185">Reference proteome</keyword>
<dbReference type="FunFam" id="3.40.50.300:FF:000356">
    <property type="entry name" value="DNA repair protein RecN"/>
    <property type="match status" value="1"/>
</dbReference>
<dbReference type="Pfam" id="PF02463">
    <property type="entry name" value="SMC_N"/>
    <property type="match status" value="1"/>
</dbReference>
<dbReference type="NCBIfam" id="TIGR00634">
    <property type="entry name" value="recN"/>
    <property type="match status" value="1"/>
</dbReference>
<evidence type="ECO:0000313" key="13">
    <source>
        <dbReference type="EMBL" id="SKB25363.1"/>
    </source>
</evidence>
<accession>A0A1T4ZSR0</accession>
<dbReference type="STRING" id="439228.SAMN06295920_101113"/>
<dbReference type="EMBL" id="FUYM01000001">
    <property type="protein sequence ID" value="SKB25363.1"/>
    <property type="molecule type" value="Genomic_DNA"/>
</dbReference>
<evidence type="ECO:0000256" key="5">
    <source>
        <dbReference type="ARBA" id="ARBA00022763"/>
    </source>
</evidence>
<dbReference type="GO" id="GO:0006281">
    <property type="term" value="P:DNA repair"/>
    <property type="evidence" value="ECO:0007669"/>
    <property type="project" value="UniProtKB-KW"/>
</dbReference>
<feature type="domain" description="RecF/RecN/SMC N-terminal" evidence="12">
    <location>
        <begin position="60"/>
        <end position="552"/>
    </location>
</feature>
<dbReference type="InterPro" id="IPR003395">
    <property type="entry name" value="RecF/RecN/SMC_N"/>
</dbReference>
<proteinExistence type="inferred from homology"/>
<dbReference type="Proteomes" id="UP000189818">
    <property type="component" value="Unassembled WGS sequence"/>
</dbReference>
<dbReference type="AlphaFoldDB" id="A0A1T4ZSR0"/>
<reference evidence="14" key="1">
    <citation type="submission" date="2017-02" db="EMBL/GenBank/DDBJ databases">
        <authorList>
            <person name="Varghese N."/>
            <person name="Submissions S."/>
        </authorList>
    </citation>
    <scope>NUCLEOTIDE SEQUENCE [LARGE SCALE GENOMIC DNA]</scope>
    <source>
        <strain evidence="14">UM2</strain>
    </source>
</reference>
<keyword evidence="5 9" id="KW-0227">DNA damage</keyword>
<gene>
    <name evidence="13" type="ORF">SAMN06295920_101113</name>
</gene>
<evidence type="ECO:0000256" key="11">
    <source>
        <dbReference type="SAM" id="MobiDB-lite"/>
    </source>
</evidence>
<dbReference type="GO" id="GO:0043590">
    <property type="term" value="C:bacterial nucleoid"/>
    <property type="evidence" value="ECO:0007669"/>
    <property type="project" value="TreeGrafter"/>
</dbReference>
<keyword evidence="4" id="KW-0547">Nucleotide-binding</keyword>
<keyword evidence="7 9" id="KW-0234">DNA repair</keyword>
<dbReference type="PANTHER" id="PTHR11059">
    <property type="entry name" value="DNA REPAIR PROTEIN RECN"/>
    <property type="match status" value="1"/>
</dbReference>
<evidence type="ECO:0000256" key="8">
    <source>
        <dbReference type="ARBA" id="ARBA00033408"/>
    </source>
</evidence>
<sequence>MPAEAGISGGSCPDFIFPPAETPASDGMTHPRNPLAAPVPLFYTCPMLTTLAIRDVVLIEALDLEFGPGLGTLTGETGAGKSILLDSLGLALGTRADSGLVRTGAAQAMVSAGFDLPADHPAFALLAENGFDADPGEALVIRRVVKADGGSRAFVNDQPASAATLRELGGMLVEIHGQHDDRGLINPRGHRALLDAFGRLDVAGVAAAHAAWRTAEDALEAARTDIENAARDREWLDHAVEELNRFGPEPGEEATLAAERADMQKGAKLADDLVAVGAHLDGSDGGLAALRQAARRLDRIAPEHPLLADALAALDRAVIEASEAEDKLAAAAEAMRFDPARLETVETRLFELRALARKHRVDPDALADLRDELAARLDRIEAGDAGLARLEAAARDARAAYLTLAEALSEARRAAAVRLDAAVATELAPLKLDAARFRTVVETLPESGWSPAGRDRVEFEIATNPGAPFAPLMKIASGGELSRFILALKVALAEQGSATTMIFDEIDRGVGGAVASAIGERLKRLASGAQLLVVTHSPQVAARGASHWLIAKSHDGLVTRTGVRPLGADERQEEIARMLSGAEITAEARAQAMRLLEAA</sequence>
<dbReference type="InterPro" id="IPR027417">
    <property type="entry name" value="P-loop_NTPase"/>
</dbReference>
<name>A0A1T4ZSR0_9SPHN</name>
<dbReference type="PIRSF" id="PIRSF003128">
    <property type="entry name" value="RecN"/>
    <property type="match status" value="1"/>
</dbReference>
<evidence type="ECO:0000256" key="4">
    <source>
        <dbReference type="ARBA" id="ARBA00022741"/>
    </source>
</evidence>
<evidence type="ECO:0000256" key="1">
    <source>
        <dbReference type="ARBA" id="ARBA00003618"/>
    </source>
</evidence>
<dbReference type="SUPFAM" id="SSF52540">
    <property type="entry name" value="P-loop containing nucleoside triphosphate hydrolases"/>
    <property type="match status" value="2"/>
</dbReference>
<organism evidence="13 14">
    <name type="scientific">Rhizorhabdus histidinilytica</name>
    <dbReference type="NCBI Taxonomy" id="439228"/>
    <lineage>
        <taxon>Bacteria</taxon>
        <taxon>Pseudomonadati</taxon>
        <taxon>Pseudomonadota</taxon>
        <taxon>Alphaproteobacteria</taxon>
        <taxon>Sphingomonadales</taxon>
        <taxon>Sphingomonadaceae</taxon>
        <taxon>Rhizorhabdus</taxon>
    </lineage>
</organism>
<evidence type="ECO:0000256" key="6">
    <source>
        <dbReference type="ARBA" id="ARBA00022840"/>
    </source>
</evidence>
<dbReference type="PANTHER" id="PTHR11059:SF0">
    <property type="entry name" value="DNA REPAIR PROTEIN RECN"/>
    <property type="match status" value="1"/>
</dbReference>
<evidence type="ECO:0000256" key="2">
    <source>
        <dbReference type="ARBA" id="ARBA00009441"/>
    </source>
</evidence>
<evidence type="ECO:0000256" key="9">
    <source>
        <dbReference type="PIRNR" id="PIRNR003128"/>
    </source>
</evidence>
<dbReference type="CDD" id="cd03241">
    <property type="entry name" value="ABC_RecN"/>
    <property type="match status" value="2"/>
</dbReference>
<dbReference type="Gene3D" id="3.40.50.300">
    <property type="entry name" value="P-loop containing nucleotide triphosphate hydrolases"/>
    <property type="match status" value="2"/>
</dbReference>
<protein>
    <recommendedName>
        <fullName evidence="3 9">DNA repair protein RecN</fullName>
    </recommendedName>
    <alternativeName>
        <fullName evidence="8 9">Recombination protein N</fullName>
    </alternativeName>
</protein>
<dbReference type="InterPro" id="IPR004604">
    <property type="entry name" value="DNA_recomb/repair_RecN"/>
</dbReference>
<evidence type="ECO:0000259" key="12">
    <source>
        <dbReference type="Pfam" id="PF02463"/>
    </source>
</evidence>
<evidence type="ECO:0000256" key="10">
    <source>
        <dbReference type="SAM" id="Coils"/>
    </source>
</evidence>
<dbReference type="GO" id="GO:0005524">
    <property type="term" value="F:ATP binding"/>
    <property type="evidence" value="ECO:0007669"/>
    <property type="project" value="UniProtKB-KW"/>
</dbReference>
<dbReference type="GO" id="GO:0006310">
    <property type="term" value="P:DNA recombination"/>
    <property type="evidence" value="ECO:0007669"/>
    <property type="project" value="InterPro"/>
</dbReference>
<evidence type="ECO:0000313" key="14">
    <source>
        <dbReference type="Proteomes" id="UP000189818"/>
    </source>
</evidence>